<keyword evidence="1" id="KW-1133">Transmembrane helix</keyword>
<dbReference type="EMBL" id="KZ852032">
    <property type="protein sequence ID" value="RDH39140.1"/>
    <property type="molecule type" value="Genomic_DNA"/>
</dbReference>
<feature type="transmembrane region" description="Helical" evidence="1">
    <location>
        <begin position="49"/>
        <end position="76"/>
    </location>
</feature>
<sequence>MVGCQMDSRWMPLLLRPQWEIPGKFSRSSCCPTPTGDWASPLRLFASPFFFLGSAGLINMRIIGAYLMGCGLMVVLGGRLNQKQRVGL</sequence>
<proteinExistence type="predicted"/>
<evidence type="ECO:0000256" key="1">
    <source>
        <dbReference type="SAM" id="Phobius"/>
    </source>
</evidence>
<keyword evidence="3" id="KW-1185">Reference proteome</keyword>
<dbReference type="Proteomes" id="UP000253729">
    <property type="component" value="Unassembled WGS sequence"/>
</dbReference>
<name>A0A3F3QJ79_9EURO</name>
<organism evidence="2 3">
    <name type="scientific">Aspergillus welwitschiae</name>
    <dbReference type="NCBI Taxonomy" id="1341132"/>
    <lineage>
        <taxon>Eukaryota</taxon>
        <taxon>Fungi</taxon>
        <taxon>Dikarya</taxon>
        <taxon>Ascomycota</taxon>
        <taxon>Pezizomycotina</taxon>
        <taxon>Eurotiomycetes</taxon>
        <taxon>Eurotiomycetidae</taxon>
        <taxon>Eurotiales</taxon>
        <taxon>Aspergillaceae</taxon>
        <taxon>Aspergillus</taxon>
        <taxon>Aspergillus subgen. Circumdati</taxon>
    </lineage>
</organism>
<keyword evidence="1" id="KW-0472">Membrane</keyword>
<evidence type="ECO:0000313" key="3">
    <source>
        <dbReference type="Proteomes" id="UP000253729"/>
    </source>
</evidence>
<evidence type="ECO:0000313" key="2">
    <source>
        <dbReference type="EMBL" id="RDH39140.1"/>
    </source>
</evidence>
<reference evidence="2 3" key="1">
    <citation type="submission" date="2018-07" db="EMBL/GenBank/DDBJ databases">
        <title>The genomes of Aspergillus section Nigri reveals drivers in fungal speciation.</title>
        <authorList>
            <consortium name="DOE Joint Genome Institute"/>
            <person name="Vesth T.C."/>
            <person name="Nybo J."/>
            <person name="Theobald S."/>
            <person name="Brandl J."/>
            <person name="Frisvad J.C."/>
            <person name="Nielsen K.F."/>
            <person name="Lyhne E.K."/>
            <person name="Kogle M.E."/>
            <person name="Kuo A."/>
            <person name="Riley R."/>
            <person name="Clum A."/>
            <person name="Nolan M."/>
            <person name="Lipzen A."/>
            <person name="Salamov A."/>
            <person name="Henrissat B."/>
            <person name="Wiebenga A."/>
            <person name="De vries R.P."/>
            <person name="Grigoriev I.V."/>
            <person name="Mortensen U.H."/>
            <person name="Andersen M.R."/>
            <person name="Baker S.E."/>
        </authorList>
    </citation>
    <scope>NUCLEOTIDE SEQUENCE [LARGE SCALE GENOMIC DNA]</scope>
    <source>
        <strain evidence="2 3">CBS 139.54b</strain>
    </source>
</reference>
<dbReference type="RefSeq" id="XP_026632162.1">
    <property type="nucleotide sequence ID" value="XM_026764066.1"/>
</dbReference>
<dbReference type="GeneID" id="38132422"/>
<keyword evidence="1" id="KW-0812">Transmembrane</keyword>
<accession>A0A3F3QJ79</accession>
<dbReference type="AlphaFoldDB" id="A0A3F3QJ79"/>
<protein>
    <submittedName>
        <fullName evidence="2">Uncharacterized protein</fullName>
    </submittedName>
</protein>
<gene>
    <name evidence="2" type="ORF">BDQ94DRAFT_132468</name>
</gene>